<proteinExistence type="predicted"/>
<sequence length="173" mass="19289">MDGRSTVACLLGLGSFFLSLSLSFSLFHFLLSANGGLAGGLVRFRVQDKQGQVLGRHSIFQRVCLYAEKKRVSHTMYCALLPCARVDPVMCRGCLVIRPLIPYKVVGCVFGCFLCSRRQLFWVFPETFSPVSNRISSSQNFIRGHTVSCSGNCLIFILQRLTARPPTFVPLFL</sequence>
<keyword evidence="2" id="KW-1185">Reference proteome</keyword>
<accession>A0AA39ZZ96</accession>
<dbReference type="GeneID" id="85318375"/>
<protein>
    <submittedName>
        <fullName evidence="1">Uncharacterized protein</fullName>
    </submittedName>
</protein>
<evidence type="ECO:0000313" key="1">
    <source>
        <dbReference type="EMBL" id="KAK0706375.1"/>
    </source>
</evidence>
<dbReference type="RefSeq" id="XP_060291469.1">
    <property type="nucleotide sequence ID" value="XM_060435105.1"/>
</dbReference>
<name>A0AA39ZZ96_9PEZI</name>
<reference evidence="1" key="1">
    <citation type="submission" date="2023-06" db="EMBL/GenBank/DDBJ databases">
        <title>Genome-scale phylogeny and comparative genomics of the fungal order Sordariales.</title>
        <authorList>
            <consortium name="Lawrence Berkeley National Laboratory"/>
            <person name="Hensen N."/>
            <person name="Bonometti L."/>
            <person name="Westerberg I."/>
            <person name="Brannstrom I.O."/>
            <person name="Guillou S."/>
            <person name="Cros-Aarteil S."/>
            <person name="Calhoun S."/>
            <person name="Haridas S."/>
            <person name="Kuo A."/>
            <person name="Mondo S."/>
            <person name="Pangilinan J."/>
            <person name="Riley R."/>
            <person name="LaButti K."/>
            <person name="Andreopoulos B."/>
            <person name="Lipzen A."/>
            <person name="Chen C."/>
            <person name="Yanf M."/>
            <person name="Daum C."/>
            <person name="Ng V."/>
            <person name="Clum A."/>
            <person name="Steindorff A."/>
            <person name="Ohm R."/>
            <person name="Martin F."/>
            <person name="Silar P."/>
            <person name="Natvig D."/>
            <person name="Lalanne C."/>
            <person name="Gautier V."/>
            <person name="Ament-velasquez S.L."/>
            <person name="Kruys A."/>
            <person name="Hutchinson M.I."/>
            <person name="Powell A.J."/>
            <person name="Barry K."/>
            <person name="Miller A.N."/>
            <person name="Grigoriev I.V."/>
            <person name="Debuchy R."/>
            <person name="Gladieux P."/>
            <person name="Thoren M.H."/>
            <person name="Johannesson H."/>
        </authorList>
    </citation>
    <scope>NUCLEOTIDE SEQUENCE</scope>
    <source>
        <strain evidence="1">SMH2392-1A</strain>
    </source>
</reference>
<organism evidence="1 2">
    <name type="scientific">Lasiosphaeria miniovina</name>
    <dbReference type="NCBI Taxonomy" id="1954250"/>
    <lineage>
        <taxon>Eukaryota</taxon>
        <taxon>Fungi</taxon>
        <taxon>Dikarya</taxon>
        <taxon>Ascomycota</taxon>
        <taxon>Pezizomycotina</taxon>
        <taxon>Sordariomycetes</taxon>
        <taxon>Sordariomycetidae</taxon>
        <taxon>Sordariales</taxon>
        <taxon>Lasiosphaeriaceae</taxon>
        <taxon>Lasiosphaeria</taxon>
    </lineage>
</organism>
<gene>
    <name evidence="1" type="ORF">B0T26DRAFT_450637</name>
</gene>
<dbReference type="AlphaFoldDB" id="A0AA39ZZ96"/>
<comment type="caution">
    <text evidence="1">The sequence shown here is derived from an EMBL/GenBank/DDBJ whole genome shotgun (WGS) entry which is preliminary data.</text>
</comment>
<dbReference type="EMBL" id="JAUIRO010000007">
    <property type="protein sequence ID" value="KAK0706375.1"/>
    <property type="molecule type" value="Genomic_DNA"/>
</dbReference>
<evidence type="ECO:0000313" key="2">
    <source>
        <dbReference type="Proteomes" id="UP001172101"/>
    </source>
</evidence>
<dbReference type="Proteomes" id="UP001172101">
    <property type="component" value="Unassembled WGS sequence"/>
</dbReference>